<dbReference type="PANTHER" id="PTHR33490:SF1">
    <property type="entry name" value="SLL1233 PROTEIN"/>
    <property type="match status" value="1"/>
</dbReference>
<dbReference type="RefSeq" id="WP_133592985.1">
    <property type="nucleotide sequence ID" value="NZ_SNVV01000013.1"/>
</dbReference>
<feature type="domain" description="Transglutaminase-like" evidence="2">
    <location>
        <begin position="175"/>
        <end position="273"/>
    </location>
</feature>
<dbReference type="Gene3D" id="3.10.620.30">
    <property type="match status" value="1"/>
</dbReference>
<keyword evidence="3" id="KW-0378">Hydrolase</keyword>
<sequence length="347" mass="37057">MSVFIEVEHITTYRYANPVAFSPHKLMFRPRAAHDLRVLQAGLVVSPPARQYWIHDVFSNSVAVVEPVGPATELRLAARFVIEHFGVHNLELPVAPEAQDYPFEYSSDDKLDLAPFLPLQYPDDAAAVSAWVQPFLPARGVIHTQDVLRNIAEGIRADFRYAARDAMGTQRPAQTLALGSGTCRDFALLMMEAARGLGLAARFVSGYLYDKALDDGSGAPASPAAPAAGGLQQGARQPESADTGAVTRGAGATHAWLHVYLPGAGWVPFDPTNTLYGGTDLIRVAYTRTPEQAAPVAGAWFGAADDYLGMSVDVAVRQLTPEAAAVILAADLQLPLPADADPACEAV</sequence>
<feature type="region of interest" description="Disordered" evidence="1">
    <location>
        <begin position="219"/>
        <end position="247"/>
    </location>
</feature>
<evidence type="ECO:0000256" key="1">
    <source>
        <dbReference type="SAM" id="MobiDB-lite"/>
    </source>
</evidence>
<protein>
    <submittedName>
        <fullName evidence="3">Transglutaminase-like putative cysteine protease</fullName>
    </submittedName>
</protein>
<dbReference type="GO" id="GO:0006508">
    <property type="term" value="P:proteolysis"/>
    <property type="evidence" value="ECO:0007669"/>
    <property type="project" value="UniProtKB-KW"/>
</dbReference>
<dbReference type="EMBL" id="SNVV01000013">
    <property type="protein sequence ID" value="TDN48915.1"/>
    <property type="molecule type" value="Genomic_DNA"/>
</dbReference>
<evidence type="ECO:0000259" key="2">
    <source>
        <dbReference type="SMART" id="SM00460"/>
    </source>
</evidence>
<proteinExistence type="predicted"/>
<reference evidence="3 4" key="1">
    <citation type="submission" date="2019-03" db="EMBL/GenBank/DDBJ databases">
        <title>Genomic Encyclopedia of Type Strains, Phase IV (KMG-IV): sequencing the most valuable type-strain genomes for metagenomic binning, comparative biology and taxonomic classification.</title>
        <authorList>
            <person name="Goeker M."/>
        </authorList>
    </citation>
    <scope>NUCLEOTIDE SEQUENCE [LARGE SCALE GENOMIC DNA]</scope>
    <source>
        <strain evidence="3 4">DSM 12121</strain>
    </source>
</reference>
<dbReference type="InterPro" id="IPR002931">
    <property type="entry name" value="Transglutaminase-like"/>
</dbReference>
<dbReference type="InterPro" id="IPR038765">
    <property type="entry name" value="Papain-like_cys_pep_sf"/>
</dbReference>
<comment type="caution">
    <text evidence="3">The sequence shown here is derived from an EMBL/GenBank/DDBJ whole genome shotgun (WGS) entry which is preliminary data.</text>
</comment>
<dbReference type="OrthoDB" id="5438043at2"/>
<keyword evidence="3" id="KW-0645">Protease</keyword>
<accession>A0A4R6DUM8</accession>
<dbReference type="AlphaFoldDB" id="A0A4R6DUM8"/>
<dbReference type="GO" id="GO:0008233">
    <property type="term" value="F:peptidase activity"/>
    <property type="evidence" value="ECO:0007669"/>
    <property type="project" value="UniProtKB-KW"/>
</dbReference>
<evidence type="ECO:0000313" key="4">
    <source>
        <dbReference type="Proteomes" id="UP000295129"/>
    </source>
</evidence>
<name>A0A4R6DUM8_9RHOO</name>
<feature type="compositionally biased region" description="Low complexity" evidence="1">
    <location>
        <begin position="219"/>
        <end position="235"/>
    </location>
</feature>
<dbReference type="InterPro" id="IPR013589">
    <property type="entry name" value="Bac_transglu_N"/>
</dbReference>
<dbReference type="SUPFAM" id="SSF54001">
    <property type="entry name" value="Cysteine proteinases"/>
    <property type="match status" value="1"/>
</dbReference>
<keyword evidence="4" id="KW-1185">Reference proteome</keyword>
<dbReference type="Pfam" id="PF08379">
    <property type="entry name" value="Bact_transglu_N"/>
    <property type="match status" value="1"/>
</dbReference>
<organism evidence="3 4">
    <name type="scientific">Azoarcus indigens</name>
    <dbReference type="NCBI Taxonomy" id="29545"/>
    <lineage>
        <taxon>Bacteria</taxon>
        <taxon>Pseudomonadati</taxon>
        <taxon>Pseudomonadota</taxon>
        <taxon>Betaproteobacteria</taxon>
        <taxon>Rhodocyclales</taxon>
        <taxon>Zoogloeaceae</taxon>
        <taxon>Azoarcus</taxon>
    </lineage>
</organism>
<dbReference type="PANTHER" id="PTHR33490">
    <property type="entry name" value="BLR5614 PROTEIN-RELATED"/>
    <property type="match status" value="1"/>
</dbReference>
<dbReference type="Pfam" id="PF01841">
    <property type="entry name" value="Transglut_core"/>
    <property type="match status" value="1"/>
</dbReference>
<evidence type="ECO:0000313" key="3">
    <source>
        <dbReference type="EMBL" id="TDN48915.1"/>
    </source>
</evidence>
<gene>
    <name evidence="3" type="ORF">C7389_11336</name>
</gene>
<dbReference type="Proteomes" id="UP000295129">
    <property type="component" value="Unassembled WGS sequence"/>
</dbReference>
<dbReference type="SMART" id="SM00460">
    <property type="entry name" value="TGc"/>
    <property type="match status" value="1"/>
</dbReference>